<dbReference type="SMART" id="SM00829">
    <property type="entry name" value="PKS_ER"/>
    <property type="match status" value="1"/>
</dbReference>
<evidence type="ECO:0000256" key="4">
    <source>
        <dbReference type="SAM" id="Phobius"/>
    </source>
</evidence>
<evidence type="ECO:0000256" key="1">
    <source>
        <dbReference type="ARBA" id="ARBA00022450"/>
    </source>
</evidence>
<feature type="non-terminal residue" evidence="6">
    <location>
        <position position="242"/>
    </location>
</feature>
<dbReference type="FunFam" id="3.40.50.720:FF:000209">
    <property type="entry name" value="Polyketide synthase Pks12"/>
    <property type="match status" value="1"/>
</dbReference>
<dbReference type="CDD" id="cd05195">
    <property type="entry name" value="enoyl_red"/>
    <property type="match status" value="1"/>
</dbReference>
<protein>
    <submittedName>
        <fullName evidence="6">Polyketide synthase</fullName>
    </submittedName>
</protein>
<comment type="caution">
    <text evidence="6">The sequence shown here is derived from an EMBL/GenBank/DDBJ whole genome shotgun (WGS) entry which is preliminary data.</text>
</comment>
<evidence type="ECO:0000256" key="2">
    <source>
        <dbReference type="ARBA" id="ARBA00022553"/>
    </source>
</evidence>
<feature type="domain" description="Enoyl reductase (ER)" evidence="5">
    <location>
        <begin position="1"/>
        <end position="223"/>
    </location>
</feature>
<keyword evidence="3" id="KW-0808">Transferase</keyword>
<dbReference type="RefSeq" id="WP_142754023.1">
    <property type="nucleotide sequence ID" value="NZ_QTBD01000050.1"/>
</dbReference>
<keyword evidence="4" id="KW-1133">Transmembrane helix</keyword>
<dbReference type="GO" id="GO:0016740">
    <property type="term" value="F:transferase activity"/>
    <property type="evidence" value="ECO:0007669"/>
    <property type="project" value="UniProtKB-KW"/>
</dbReference>
<dbReference type="AlphaFoldDB" id="A0ABD7HDE6"/>
<dbReference type="PANTHER" id="PTHR43775:SF51">
    <property type="entry name" value="INACTIVE PHENOLPHTHIOCEROL SYNTHESIS POLYKETIDE SYNTHASE TYPE I PKS1-RELATED"/>
    <property type="match status" value="1"/>
</dbReference>
<sequence length="242" mass="25326">SEAVVDARLVTMVPAGWSLVEAAAVPVAFLTAFYGLSVLAEVAAGQKVLVHAGTGGVGMAAVSLARYWGAEVFVTASRAKWDTLRAMGFDDIHISDSRSLEFEEAFLRATEGSGVDVVLNSLAGEFTDASLRLLPSGGRFIELGKTDIRDGQTVAERHRGVRYRAFDLVEAGPDRIAAMLSEVVGLLAAGVLARLPVKTFDARCAPAAYRFVSQARHIGKVVLTIPDGPGGQSGLAGGTVVV</sequence>
<organism evidence="6 7">
    <name type="scientific">Mycobacterium tuberculosis</name>
    <dbReference type="NCBI Taxonomy" id="1773"/>
    <lineage>
        <taxon>Bacteria</taxon>
        <taxon>Bacillati</taxon>
        <taxon>Actinomycetota</taxon>
        <taxon>Actinomycetes</taxon>
        <taxon>Mycobacteriales</taxon>
        <taxon>Mycobacteriaceae</taxon>
        <taxon>Mycobacterium</taxon>
        <taxon>Mycobacterium tuberculosis complex</taxon>
    </lineage>
</organism>
<feature type="transmembrane region" description="Helical" evidence="4">
    <location>
        <begin position="48"/>
        <end position="68"/>
    </location>
</feature>
<keyword evidence="1" id="KW-0596">Phosphopantetheine</keyword>
<name>A0ABD7HDE6_MYCTX</name>
<evidence type="ECO:0000313" key="6">
    <source>
        <dbReference type="EMBL" id="REQ55680.1"/>
    </source>
</evidence>
<dbReference type="EMBL" id="QTBD01000050">
    <property type="protein sequence ID" value="REQ55680.1"/>
    <property type="molecule type" value="Genomic_DNA"/>
</dbReference>
<evidence type="ECO:0000259" key="5">
    <source>
        <dbReference type="SMART" id="SM00829"/>
    </source>
</evidence>
<accession>A0ABD7HDE6</accession>
<evidence type="ECO:0000256" key="3">
    <source>
        <dbReference type="ARBA" id="ARBA00022679"/>
    </source>
</evidence>
<dbReference type="InterPro" id="IPR050091">
    <property type="entry name" value="PKS_NRPS_Biosynth_Enz"/>
</dbReference>
<keyword evidence="2" id="KW-0597">Phosphoprotein</keyword>
<proteinExistence type="predicted"/>
<keyword evidence="4" id="KW-0812">Transmembrane</keyword>
<feature type="transmembrane region" description="Helical" evidence="4">
    <location>
        <begin position="15"/>
        <end position="36"/>
    </location>
</feature>
<dbReference type="Proteomes" id="UP000256381">
    <property type="component" value="Unassembled WGS sequence"/>
</dbReference>
<keyword evidence="4" id="KW-0472">Membrane</keyword>
<dbReference type="InterPro" id="IPR020843">
    <property type="entry name" value="ER"/>
</dbReference>
<dbReference type="InterPro" id="IPR036291">
    <property type="entry name" value="NAD(P)-bd_dom_sf"/>
</dbReference>
<dbReference type="Pfam" id="PF13602">
    <property type="entry name" value="ADH_zinc_N_2"/>
    <property type="match status" value="1"/>
</dbReference>
<gene>
    <name evidence="6" type="ORF">DSJ38_04075</name>
</gene>
<evidence type="ECO:0000313" key="7">
    <source>
        <dbReference type="Proteomes" id="UP000256381"/>
    </source>
</evidence>
<feature type="non-terminal residue" evidence="6">
    <location>
        <position position="1"/>
    </location>
</feature>
<dbReference type="PANTHER" id="PTHR43775">
    <property type="entry name" value="FATTY ACID SYNTHASE"/>
    <property type="match status" value="1"/>
</dbReference>
<dbReference type="Gene3D" id="3.90.180.10">
    <property type="entry name" value="Medium-chain alcohol dehydrogenases, catalytic domain"/>
    <property type="match status" value="1"/>
</dbReference>
<dbReference type="SUPFAM" id="SSF51735">
    <property type="entry name" value="NAD(P)-binding Rossmann-fold domains"/>
    <property type="match status" value="1"/>
</dbReference>
<reference evidence="6 7" key="1">
    <citation type="journal article" date="2017" name="N. Engl. J. Med.">
        <title>Transmission of Extensively Drug-Resistant Tuberculosis in South Africa.</title>
        <authorList>
            <person name="Shah N.S."/>
            <person name="Auld S.C."/>
            <person name="Brust J.C."/>
            <person name="Mathema B."/>
            <person name="Ismail N."/>
            <person name="Moodley P."/>
            <person name="Mlisana K."/>
            <person name="Allana S."/>
            <person name="Campbell A."/>
            <person name="Mthiyane T."/>
            <person name="Morris N."/>
            <person name="Mpangase P."/>
            <person name="van der Meulen H."/>
            <person name="Omar S.V."/>
            <person name="Brown T.S."/>
            <person name="Narechania A."/>
            <person name="Shaskina E."/>
            <person name="Kapwata T."/>
            <person name="Kreiswirth B."/>
            <person name="Gandhi N.R."/>
        </authorList>
    </citation>
    <scope>NUCLEOTIDE SEQUENCE [LARGE SCALE GENOMIC DNA]</scope>
    <source>
        <strain evidence="6 7">32301_S10</strain>
    </source>
</reference>